<protein>
    <submittedName>
        <fullName evidence="2">Glycosyltransferase family A protein</fullName>
    </submittedName>
</protein>
<dbReference type="EMBL" id="BAAAOF010000007">
    <property type="protein sequence ID" value="GAA1937467.1"/>
    <property type="molecule type" value="Genomic_DNA"/>
</dbReference>
<proteinExistence type="predicted"/>
<dbReference type="Proteomes" id="UP001501343">
    <property type="component" value="Unassembled WGS sequence"/>
</dbReference>
<gene>
    <name evidence="2" type="ORF">GCM10009775_31870</name>
</gene>
<dbReference type="Pfam" id="PF00535">
    <property type="entry name" value="Glycos_transf_2"/>
    <property type="match status" value="1"/>
</dbReference>
<reference evidence="2 3" key="1">
    <citation type="journal article" date="2019" name="Int. J. Syst. Evol. Microbiol.">
        <title>The Global Catalogue of Microorganisms (GCM) 10K type strain sequencing project: providing services to taxonomists for standard genome sequencing and annotation.</title>
        <authorList>
            <consortium name="The Broad Institute Genomics Platform"/>
            <consortium name="The Broad Institute Genome Sequencing Center for Infectious Disease"/>
            <person name="Wu L."/>
            <person name="Ma J."/>
        </authorList>
    </citation>
    <scope>NUCLEOTIDE SEQUENCE [LARGE SCALE GENOMIC DNA]</scope>
    <source>
        <strain evidence="2 3">JCM 14900</strain>
    </source>
</reference>
<sequence>MSSRATVSVVIPAYNEEETVARCLVALIEQTEPAEEILVVDNRSTDRTREIVEGLITAFPDAGIRLSSQNDEQGITPTRNAGFDAATGDLIGRIDSDSVVQADWVEQMRAAFAAEPEVAAISGPVDYYDMPLRSFGLHADDAVRKATVKLAGKYVFLFGSNMALRAGAWAAVRDSVCPDRADLMHEDLDLSVHLALAGLKVGYAPGMVAGISARRLDTSPRDFHFYVDRFERTYRAHDIHDPGALAPMAVLLGIYPMLHVQRKVEHRIEERRHATAD</sequence>
<dbReference type="PANTHER" id="PTHR43685">
    <property type="entry name" value="GLYCOSYLTRANSFERASE"/>
    <property type="match status" value="1"/>
</dbReference>
<evidence type="ECO:0000313" key="3">
    <source>
        <dbReference type="Proteomes" id="UP001501343"/>
    </source>
</evidence>
<evidence type="ECO:0000259" key="1">
    <source>
        <dbReference type="Pfam" id="PF00535"/>
    </source>
</evidence>
<dbReference type="SUPFAM" id="SSF53448">
    <property type="entry name" value="Nucleotide-diphospho-sugar transferases"/>
    <property type="match status" value="1"/>
</dbReference>
<name>A0ABN2PX69_9MICO</name>
<keyword evidence="3" id="KW-1185">Reference proteome</keyword>
<dbReference type="Gene3D" id="3.90.550.10">
    <property type="entry name" value="Spore Coat Polysaccharide Biosynthesis Protein SpsA, Chain A"/>
    <property type="match status" value="1"/>
</dbReference>
<accession>A0ABN2PX69</accession>
<dbReference type="RefSeq" id="WP_248152559.1">
    <property type="nucleotide sequence ID" value="NZ_BAAAOF010000007.1"/>
</dbReference>
<dbReference type="CDD" id="cd00761">
    <property type="entry name" value="Glyco_tranf_GTA_type"/>
    <property type="match status" value="1"/>
</dbReference>
<dbReference type="InterPro" id="IPR050834">
    <property type="entry name" value="Glycosyltransf_2"/>
</dbReference>
<evidence type="ECO:0000313" key="2">
    <source>
        <dbReference type="EMBL" id="GAA1937467.1"/>
    </source>
</evidence>
<dbReference type="InterPro" id="IPR001173">
    <property type="entry name" value="Glyco_trans_2-like"/>
</dbReference>
<dbReference type="InterPro" id="IPR029044">
    <property type="entry name" value="Nucleotide-diphossugar_trans"/>
</dbReference>
<organism evidence="2 3">
    <name type="scientific">Microbacterium aoyamense</name>
    <dbReference type="NCBI Taxonomy" id="344166"/>
    <lineage>
        <taxon>Bacteria</taxon>
        <taxon>Bacillati</taxon>
        <taxon>Actinomycetota</taxon>
        <taxon>Actinomycetes</taxon>
        <taxon>Micrococcales</taxon>
        <taxon>Microbacteriaceae</taxon>
        <taxon>Microbacterium</taxon>
    </lineage>
</organism>
<comment type="caution">
    <text evidence="2">The sequence shown here is derived from an EMBL/GenBank/DDBJ whole genome shotgun (WGS) entry which is preliminary data.</text>
</comment>
<dbReference type="PANTHER" id="PTHR43685:SF14">
    <property type="entry name" value="GLYCOSYLTRANSFERASE 2-LIKE DOMAIN-CONTAINING PROTEIN"/>
    <property type="match status" value="1"/>
</dbReference>
<feature type="domain" description="Glycosyltransferase 2-like" evidence="1">
    <location>
        <begin position="8"/>
        <end position="159"/>
    </location>
</feature>